<dbReference type="RefSeq" id="WP_015505074.1">
    <property type="nucleotide sequence ID" value="NZ_CP017686.1"/>
</dbReference>
<evidence type="ECO:0000259" key="11">
    <source>
        <dbReference type="PROSITE" id="PS50893"/>
    </source>
</evidence>
<dbReference type="SMART" id="SM00382">
    <property type="entry name" value="AAA"/>
    <property type="match status" value="1"/>
</dbReference>
<keyword evidence="8 10" id="KW-0472">Membrane</keyword>
<comment type="similarity">
    <text evidence="2 10">Belongs to the ABC transporter superfamily.</text>
</comment>
<dbReference type="FunFam" id="3.40.50.300:FF:000224">
    <property type="entry name" value="Energy-coupling factor transporter ATP-binding protein EcfA"/>
    <property type="match status" value="1"/>
</dbReference>
<gene>
    <name evidence="12" type="ORF">BKD89_05845</name>
</gene>
<keyword evidence="4 10" id="KW-1003">Cell membrane</keyword>
<feature type="domain" description="ABC transporter" evidence="11">
    <location>
        <begin position="6"/>
        <end position="242"/>
    </location>
</feature>
<comment type="function">
    <text evidence="10">Part of an ABC transporter complex. Responsible for energy coupling to the transport system.</text>
</comment>
<dbReference type="AlphaFoldDB" id="A0A3G3IHV4"/>
<dbReference type="Proteomes" id="UP000273278">
    <property type="component" value="Chromosome"/>
</dbReference>
<evidence type="ECO:0000256" key="3">
    <source>
        <dbReference type="ARBA" id="ARBA00022448"/>
    </source>
</evidence>
<accession>A0A3G3IHV4</accession>
<evidence type="ECO:0000256" key="4">
    <source>
        <dbReference type="ARBA" id="ARBA00022475"/>
    </source>
</evidence>
<comment type="subcellular location">
    <subcellularLocation>
        <location evidence="1 10">Cell membrane</location>
        <topology evidence="1 10">Peripheral membrane protein</topology>
    </subcellularLocation>
</comment>
<evidence type="ECO:0000256" key="8">
    <source>
        <dbReference type="ARBA" id="ARBA00023136"/>
    </source>
</evidence>
<evidence type="ECO:0000256" key="1">
    <source>
        <dbReference type="ARBA" id="ARBA00004202"/>
    </source>
</evidence>
<dbReference type="GO" id="GO:0016887">
    <property type="term" value="F:ATP hydrolysis activity"/>
    <property type="evidence" value="ECO:0007669"/>
    <property type="project" value="InterPro"/>
</dbReference>
<dbReference type="PANTHER" id="PTHR43553:SF24">
    <property type="entry name" value="ENERGY-COUPLING FACTOR TRANSPORTER ATP-BINDING PROTEIN ECFA1"/>
    <property type="match status" value="1"/>
</dbReference>
<evidence type="ECO:0000256" key="6">
    <source>
        <dbReference type="ARBA" id="ARBA00022840"/>
    </source>
</evidence>
<keyword evidence="3 10" id="KW-0813">Transport</keyword>
<evidence type="ECO:0000256" key="2">
    <source>
        <dbReference type="ARBA" id="ARBA00005417"/>
    </source>
</evidence>
<dbReference type="InterPro" id="IPR050095">
    <property type="entry name" value="ECF_ABC_transporter_ATP-bd"/>
</dbReference>
<dbReference type="SUPFAM" id="SSF52540">
    <property type="entry name" value="P-loop containing nucleoside triphosphate hydrolases"/>
    <property type="match status" value="1"/>
</dbReference>
<dbReference type="NCBIfam" id="TIGR01166">
    <property type="entry name" value="cbiO"/>
    <property type="match status" value="1"/>
</dbReference>
<proteinExistence type="inferred from homology"/>
<dbReference type="Pfam" id="PF00005">
    <property type="entry name" value="ABC_tran"/>
    <property type="match status" value="1"/>
</dbReference>
<evidence type="ECO:0000313" key="12">
    <source>
        <dbReference type="EMBL" id="AYQ55319.1"/>
    </source>
</evidence>
<dbReference type="GO" id="GO:0005524">
    <property type="term" value="F:ATP binding"/>
    <property type="evidence" value="ECO:0007669"/>
    <property type="project" value="UniProtKB-UniRule"/>
</dbReference>
<dbReference type="OMA" id="CGKRCLI"/>
<dbReference type="InterPro" id="IPR015856">
    <property type="entry name" value="ABC_transpr_CbiO/EcfA_su"/>
</dbReference>
<dbReference type="Gene3D" id="3.40.50.300">
    <property type="entry name" value="P-loop containing nucleotide triphosphate hydrolases"/>
    <property type="match status" value="1"/>
</dbReference>
<dbReference type="GeneID" id="41321966"/>
<name>A0A3G3IHV4_9ARCH</name>
<keyword evidence="7" id="KW-1278">Translocase</keyword>
<evidence type="ECO:0000256" key="7">
    <source>
        <dbReference type="ARBA" id="ARBA00022967"/>
    </source>
</evidence>
<reference evidence="12 13" key="1">
    <citation type="submission" date="2016-10" db="EMBL/GenBank/DDBJ databases">
        <title>Complete genome of the TMA-utilizing, human hosted archaeon Methanomethylophilus alvus Gen. nov, sp. nov., strain Mx-05, derived from a pure culture.</title>
        <authorList>
            <person name="Brugere J.-F."/>
            <person name="Ben Hania W."/>
            <person name="Chaudhary P.P."/>
            <person name="Gaci N."/>
            <person name="Borrel G."/>
            <person name="Cao Van Tuat L."/>
            <person name="Fardeau M.-L."/>
            <person name="Harris H.M.B."/>
            <person name="O'Toole P.W."/>
            <person name="Ollivier B."/>
        </authorList>
    </citation>
    <scope>NUCLEOTIDE SEQUENCE [LARGE SCALE GENOMIC DNA]</scope>
    <source>
        <strain evidence="12 13">Mx-05</strain>
    </source>
</reference>
<evidence type="ECO:0000313" key="13">
    <source>
        <dbReference type="Proteomes" id="UP000273278"/>
    </source>
</evidence>
<dbReference type="InterPro" id="IPR017871">
    <property type="entry name" value="ABC_transporter-like_CS"/>
</dbReference>
<dbReference type="InterPro" id="IPR027417">
    <property type="entry name" value="P-loop_NTPase"/>
</dbReference>
<dbReference type="GO" id="GO:0042626">
    <property type="term" value="F:ATPase-coupled transmembrane transporter activity"/>
    <property type="evidence" value="ECO:0007669"/>
    <property type="project" value="TreeGrafter"/>
</dbReference>
<keyword evidence="5 10" id="KW-0547">Nucleotide-binding</keyword>
<dbReference type="CDD" id="cd03225">
    <property type="entry name" value="ABC_cobalt_CbiO_domain1"/>
    <property type="match status" value="1"/>
</dbReference>
<sequence length="388" mass="42288">MSDYVLETEGVTYRYGKKCQPALSDVTVRVRRGVKTAIIGANGAGKSTLFGILNALYKPESGVVRYNGEPISYRRKSVTRMRTDVAVLFQNPDDMLFRPVVEQDVAFGPENLGLSKDEVERRVEEALFMVGMQDFRKSGIMRLSYGQRKRVAIAGVLAMRPKVLIMDEPTAGLDPQMASEVMELVEQLHREGTTVVMSSHDTDLTYAWADEIHVMQNGRCIYSGEPEPFYADKPSVYLAGLLPPKVFLMNEGLSSMRGTDPSPFPRTEAQLISKTVPPKAGTGTLHIMPVLAGADDKAVDAALASAGLSEASRGIYGKSARRAKDIANVGIEFFYGAPENCMIRCMEGKDTVLLCDPAMVDVAVCGVGFMERAGFGKIPVKVLPEVSG</sequence>
<dbReference type="PROSITE" id="PS00211">
    <property type="entry name" value="ABC_TRANSPORTER_1"/>
    <property type="match status" value="1"/>
</dbReference>
<dbReference type="PANTHER" id="PTHR43553">
    <property type="entry name" value="HEAVY METAL TRANSPORTER"/>
    <property type="match status" value="1"/>
</dbReference>
<evidence type="ECO:0000256" key="5">
    <source>
        <dbReference type="ARBA" id="ARBA00022741"/>
    </source>
</evidence>
<evidence type="ECO:0000256" key="10">
    <source>
        <dbReference type="RuleBase" id="RU364103"/>
    </source>
</evidence>
<dbReference type="GO" id="GO:0006824">
    <property type="term" value="P:cobalt ion transport"/>
    <property type="evidence" value="ECO:0007669"/>
    <property type="project" value="InterPro"/>
</dbReference>
<protein>
    <recommendedName>
        <fullName evidence="10">ABC transporter ATP-binding protein</fullName>
    </recommendedName>
</protein>
<dbReference type="EMBL" id="CP017686">
    <property type="protein sequence ID" value="AYQ55319.1"/>
    <property type="molecule type" value="Genomic_DNA"/>
</dbReference>
<dbReference type="InterPro" id="IPR003439">
    <property type="entry name" value="ABC_transporter-like_ATP-bd"/>
</dbReference>
<dbReference type="InterPro" id="IPR005876">
    <property type="entry name" value="Co_trans_ATP-bd"/>
</dbReference>
<dbReference type="PROSITE" id="PS50893">
    <property type="entry name" value="ABC_TRANSPORTER_2"/>
    <property type="match status" value="1"/>
</dbReference>
<organism evidence="12 13">
    <name type="scientific">Methanomethylophilus alvi</name>
    <dbReference type="NCBI Taxonomy" id="1291540"/>
    <lineage>
        <taxon>Archaea</taxon>
        <taxon>Methanobacteriati</taxon>
        <taxon>Thermoplasmatota</taxon>
        <taxon>Thermoplasmata</taxon>
        <taxon>Methanomassiliicoccales</taxon>
        <taxon>Methanomethylophilaceae</taxon>
        <taxon>Methanomethylophilus</taxon>
    </lineage>
</organism>
<comment type="function">
    <text evidence="9">Probably part of an ABC transporter complex. Responsible for energy coupling to the transport system.</text>
</comment>
<keyword evidence="6 10" id="KW-0067">ATP-binding</keyword>
<dbReference type="GO" id="GO:0043190">
    <property type="term" value="C:ATP-binding cassette (ABC) transporter complex"/>
    <property type="evidence" value="ECO:0007669"/>
    <property type="project" value="TreeGrafter"/>
</dbReference>
<dbReference type="InterPro" id="IPR003593">
    <property type="entry name" value="AAA+_ATPase"/>
</dbReference>
<evidence type="ECO:0000256" key="9">
    <source>
        <dbReference type="ARBA" id="ARBA00025157"/>
    </source>
</evidence>